<protein>
    <recommendedName>
        <fullName evidence="4">Glycosyl transferase</fullName>
    </recommendedName>
</protein>
<sequence length="272" mass="32223">MVLQLFDVGLWDYKKELANITMAIPKIVHQTWKDENIPKKFRYAVETVKRYHPDWEYRLWTDKDIDLYVRANHAEFYPIFISFSRHIMRVDTFRYLLMLDIGGLYVDLDYEFLRPYAYPDVGLLLSRERDVSYGDGFNSVSNYIIASRPGHPFWQHIYQEMLANPAVTDTYLDVLASTVPGFLSKHFFELQERERWPDVMLTPRPTFSPHRLHGKNEKKILLNSSLTYGFHIGAGTWKQRLSFEYLKTKARRTLTKKATKPQRKARTIKSVC</sequence>
<dbReference type="AlphaFoldDB" id="A0A2N5X329"/>
<dbReference type="PANTHER" id="PTHR32385:SF15">
    <property type="entry name" value="INOSITOL PHOSPHOCERAMIDE MANNOSYLTRANSFERASE 1"/>
    <property type="match status" value="1"/>
</dbReference>
<name>A0A2N5X329_9GAMM</name>
<reference evidence="2 3" key="1">
    <citation type="submission" date="2018-01" db="EMBL/GenBank/DDBJ databases">
        <title>The draft genome sequence of Halioglobus lutimaris HF004.</title>
        <authorList>
            <person name="Du Z.-J."/>
            <person name="Shi M.-J."/>
        </authorList>
    </citation>
    <scope>NUCLEOTIDE SEQUENCE [LARGE SCALE GENOMIC DNA]</scope>
    <source>
        <strain evidence="2 3">HF004</strain>
    </source>
</reference>
<dbReference type="Gene3D" id="3.90.550.20">
    <property type="match status" value="1"/>
</dbReference>
<evidence type="ECO:0000256" key="1">
    <source>
        <dbReference type="ARBA" id="ARBA00022679"/>
    </source>
</evidence>
<accession>A0A2N5X329</accession>
<proteinExistence type="predicted"/>
<dbReference type="SUPFAM" id="SSF53448">
    <property type="entry name" value="Nucleotide-diphospho-sugar transferases"/>
    <property type="match status" value="1"/>
</dbReference>
<gene>
    <name evidence="2" type="ORF">C0039_09540</name>
</gene>
<dbReference type="GO" id="GO:0016020">
    <property type="term" value="C:membrane"/>
    <property type="evidence" value="ECO:0007669"/>
    <property type="project" value="GOC"/>
</dbReference>
<keyword evidence="1" id="KW-0808">Transferase</keyword>
<dbReference type="GO" id="GO:0051999">
    <property type="term" value="P:mannosyl-inositol phosphorylceramide biosynthetic process"/>
    <property type="evidence" value="ECO:0007669"/>
    <property type="project" value="TreeGrafter"/>
</dbReference>
<evidence type="ECO:0000313" key="3">
    <source>
        <dbReference type="Proteomes" id="UP000235005"/>
    </source>
</evidence>
<dbReference type="GO" id="GO:0000030">
    <property type="term" value="F:mannosyltransferase activity"/>
    <property type="evidence" value="ECO:0007669"/>
    <property type="project" value="TreeGrafter"/>
</dbReference>
<dbReference type="InterPro" id="IPR051706">
    <property type="entry name" value="Glycosyltransferase_domain"/>
</dbReference>
<evidence type="ECO:0008006" key="4">
    <source>
        <dbReference type="Google" id="ProtNLM"/>
    </source>
</evidence>
<dbReference type="InterPro" id="IPR029044">
    <property type="entry name" value="Nucleotide-diphossugar_trans"/>
</dbReference>
<dbReference type="PANTHER" id="PTHR32385">
    <property type="entry name" value="MANNOSYL PHOSPHORYLINOSITOL CERAMIDE SYNTHASE"/>
    <property type="match status" value="1"/>
</dbReference>
<evidence type="ECO:0000313" key="2">
    <source>
        <dbReference type="EMBL" id="PLW68860.1"/>
    </source>
</evidence>
<dbReference type="Proteomes" id="UP000235005">
    <property type="component" value="Unassembled WGS sequence"/>
</dbReference>
<keyword evidence="3" id="KW-1185">Reference proteome</keyword>
<dbReference type="Pfam" id="PF04488">
    <property type="entry name" value="Gly_transf_sug"/>
    <property type="match status" value="1"/>
</dbReference>
<dbReference type="InterPro" id="IPR007577">
    <property type="entry name" value="GlycoTrfase_DXD_sugar-bd_CS"/>
</dbReference>
<comment type="caution">
    <text evidence="2">The sequence shown here is derived from an EMBL/GenBank/DDBJ whole genome shotgun (WGS) entry which is preliminary data.</text>
</comment>
<organism evidence="2 3">
    <name type="scientific">Pseudohalioglobus lutimaris</name>
    <dbReference type="NCBI Taxonomy" id="1737061"/>
    <lineage>
        <taxon>Bacteria</taxon>
        <taxon>Pseudomonadati</taxon>
        <taxon>Pseudomonadota</taxon>
        <taxon>Gammaproteobacteria</taxon>
        <taxon>Cellvibrionales</taxon>
        <taxon>Halieaceae</taxon>
        <taxon>Pseudohalioglobus</taxon>
    </lineage>
</organism>
<dbReference type="EMBL" id="PKUS01000010">
    <property type="protein sequence ID" value="PLW68860.1"/>
    <property type="molecule type" value="Genomic_DNA"/>
</dbReference>